<name>A0A0B2BPW9_9ACTN</name>
<dbReference type="RefSeq" id="WP_039340517.1">
    <property type="nucleotide sequence ID" value="NZ_PGEZ01000002.1"/>
</dbReference>
<feature type="chain" id="PRO_5039463077" description="DUF4352 domain-containing protein" evidence="2">
    <location>
        <begin position="25"/>
        <end position="203"/>
    </location>
</feature>
<evidence type="ECO:0000313" key="3">
    <source>
        <dbReference type="EMBL" id="PJJ54057.1"/>
    </source>
</evidence>
<organism evidence="3 4">
    <name type="scientific">Mumia flava</name>
    <dbReference type="NCBI Taxonomy" id="1348852"/>
    <lineage>
        <taxon>Bacteria</taxon>
        <taxon>Bacillati</taxon>
        <taxon>Actinomycetota</taxon>
        <taxon>Actinomycetes</taxon>
        <taxon>Propionibacteriales</taxon>
        <taxon>Nocardioidaceae</taxon>
        <taxon>Mumia</taxon>
    </lineage>
</organism>
<keyword evidence="2" id="KW-0732">Signal</keyword>
<proteinExistence type="predicted"/>
<feature type="region of interest" description="Disordered" evidence="1">
    <location>
        <begin position="28"/>
        <end position="49"/>
    </location>
</feature>
<keyword evidence="4" id="KW-1185">Reference proteome</keyword>
<feature type="signal peptide" evidence="2">
    <location>
        <begin position="1"/>
        <end position="24"/>
    </location>
</feature>
<protein>
    <recommendedName>
        <fullName evidence="5">DUF4352 domain-containing protein</fullName>
    </recommendedName>
</protein>
<evidence type="ECO:0000256" key="2">
    <source>
        <dbReference type="SAM" id="SignalP"/>
    </source>
</evidence>
<dbReference type="OrthoDB" id="3783044at2"/>
<dbReference type="AlphaFoldDB" id="A0A0B2BPW9"/>
<accession>A0A0B2BPW9</accession>
<reference evidence="3 4" key="1">
    <citation type="submission" date="2017-11" db="EMBL/GenBank/DDBJ databases">
        <title>Genomic Encyclopedia of Archaeal and Bacterial Type Strains, Phase II (KMG-II): From Individual Species to Whole Genera.</title>
        <authorList>
            <person name="Goeker M."/>
        </authorList>
    </citation>
    <scope>NUCLEOTIDE SEQUENCE [LARGE SCALE GENOMIC DNA]</scope>
    <source>
        <strain evidence="3 4">DSM 27763</strain>
    </source>
</reference>
<sequence length="203" mass="20618">MRWATWRRPAAAVALVGALVTVTAACSGSDDAEPADANTPTSTSLVDLPDGVTLTEAGTAVAVGKPATIGYPVGDKASAITVTVTKVRKGTAADLDGWALPGKTAAATPYLVDVTVRNDGPDPLGGAKVPVFAADPGDTYVAPTSFKGGTFTKCAGGALPKPFAQGDVAKRCYVFLTQPGKPFTSIQVRTDDLAAPVSWTLRG</sequence>
<gene>
    <name evidence="3" type="ORF">CLV56_3561</name>
</gene>
<comment type="caution">
    <text evidence="3">The sequence shown here is derived from an EMBL/GenBank/DDBJ whole genome shotgun (WGS) entry which is preliminary data.</text>
</comment>
<dbReference type="Proteomes" id="UP000230842">
    <property type="component" value="Unassembled WGS sequence"/>
</dbReference>
<evidence type="ECO:0008006" key="5">
    <source>
        <dbReference type="Google" id="ProtNLM"/>
    </source>
</evidence>
<evidence type="ECO:0000256" key="1">
    <source>
        <dbReference type="SAM" id="MobiDB-lite"/>
    </source>
</evidence>
<dbReference type="EMBL" id="PGEZ01000002">
    <property type="protein sequence ID" value="PJJ54057.1"/>
    <property type="molecule type" value="Genomic_DNA"/>
</dbReference>
<evidence type="ECO:0000313" key="4">
    <source>
        <dbReference type="Proteomes" id="UP000230842"/>
    </source>
</evidence>
<dbReference type="PROSITE" id="PS51257">
    <property type="entry name" value="PROKAR_LIPOPROTEIN"/>
    <property type="match status" value="1"/>
</dbReference>